<evidence type="ECO:0000256" key="5">
    <source>
        <dbReference type="ARBA" id="ARBA00023136"/>
    </source>
</evidence>
<evidence type="ECO:0000256" key="6">
    <source>
        <dbReference type="SAM" id="Phobius"/>
    </source>
</evidence>
<feature type="transmembrane region" description="Helical" evidence="6">
    <location>
        <begin position="286"/>
        <end position="306"/>
    </location>
</feature>
<keyword evidence="5 6" id="KW-0472">Membrane</keyword>
<dbReference type="RefSeq" id="WP_051646294.1">
    <property type="nucleotide sequence ID" value="NZ_BNAB01000012.1"/>
</dbReference>
<keyword evidence="3 6" id="KW-0812">Transmembrane</keyword>
<feature type="transmembrane region" description="Helical" evidence="6">
    <location>
        <begin position="83"/>
        <end position="102"/>
    </location>
</feature>
<proteinExistence type="predicted"/>
<dbReference type="GO" id="GO:0015658">
    <property type="term" value="F:branched-chain amino acid transmembrane transporter activity"/>
    <property type="evidence" value="ECO:0007669"/>
    <property type="project" value="InterPro"/>
</dbReference>
<comment type="caution">
    <text evidence="7">The sequence shown here is derived from an EMBL/GenBank/DDBJ whole genome shotgun (WGS) entry which is preliminary data.</text>
</comment>
<dbReference type="Pfam" id="PF02653">
    <property type="entry name" value="BPD_transp_2"/>
    <property type="match status" value="1"/>
</dbReference>
<reference evidence="7" key="3">
    <citation type="submission" date="2023-06" db="EMBL/GenBank/DDBJ databases">
        <authorList>
            <person name="Sun Q."/>
            <person name="Zhou Y."/>
        </authorList>
    </citation>
    <scope>NUCLEOTIDE SEQUENCE</scope>
    <source>
        <strain evidence="7">CGMCC 1.10859</strain>
    </source>
</reference>
<evidence type="ECO:0000313" key="7">
    <source>
        <dbReference type="EMBL" id="GHE03231.1"/>
    </source>
</evidence>
<dbReference type="EMBL" id="BNAB01000012">
    <property type="protein sequence ID" value="GHE03231.1"/>
    <property type="molecule type" value="Genomic_DNA"/>
</dbReference>
<name>A0AAN4USC5_9RHOB</name>
<evidence type="ECO:0000313" key="9">
    <source>
        <dbReference type="Proteomes" id="UP000199541"/>
    </source>
</evidence>
<dbReference type="Proteomes" id="UP000199541">
    <property type="component" value="Unassembled WGS sequence"/>
</dbReference>
<feature type="transmembrane region" description="Helical" evidence="6">
    <location>
        <begin position="25"/>
        <end position="46"/>
    </location>
</feature>
<feature type="transmembrane region" description="Helical" evidence="6">
    <location>
        <begin position="244"/>
        <end position="266"/>
    </location>
</feature>
<sequence length="321" mass="34046">MRTLALLVAIFAALAVLPIGLRSDFWLNAVMLALFSALIGQSWNIAGGYAGQFSFGHALFFGLGGYAVAVLQVHLGINPWLGMAVGGALGAGAGAALGWLTFRYGLRGSYFALVTLAFAEVFRILANSVPFTGAGEGILIPLDPHPAMLQFRALSGYYWLLLGLTFACFLTVWWLERSRLGAQMQAVRDNEDAAAAVGVDAFTVKLKAMALSGLFMGLAGVFYTQRYLYLDPGLAFGPAQSVEALLVAIVGGIGTLFGPLLGAFALHLLAEAAQGVLGDVPGANMVIYGTVLVAMVLFLPRGLTSLRQGGRRRRRRRTKDA</sequence>
<keyword evidence="2" id="KW-1003">Cell membrane</keyword>
<organism evidence="7 10">
    <name type="scientific">Allgaiera indica</name>
    <dbReference type="NCBI Taxonomy" id="765699"/>
    <lineage>
        <taxon>Bacteria</taxon>
        <taxon>Pseudomonadati</taxon>
        <taxon>Pseudomonadota</taxon>
        <taxon>Alphaproteobacteria</taxon>
        <taxon>Rhodobacterales</taxon>
        <taxon>Paracoccaceae</taxon>
        <taxon>Allgaiera</taxon>
    </lineage>
</organism>
<feature type="transmembrane region" description="Helical" evidence="6">
    <location>
        <begin position="58"/>
        <end position="77"/>
    </location>
</feature>
<feature type="transmembrane region" description="Helical" evidence="6">
    <location>
        <begin position="156"/>
        <end position="175"/>
    </location>
</feature>
<reference evidence="8 9" key="2">
    <citation type="submission" date="2016-10" db="EMBL/GenBank/DDBJ databases">
        <authorList>
            <person name="Varghese N."/>
            <person name="Submissions S."/>
        </authorList>
    </citation>
    <scope>NUCLEOTIDE SEQUENCE [LARGE SCALE GENOMIC DNA]</scope>
    <source>
        <strain evidence="8 9">DSM 24802</strain>
    </source>
</reference>
<reference evidence="7" key="1">
    <citation type="journal article" date="2014" name="Int. J. Syst. Evol. Microbiol.">
        <title>Complete genome sequence of Corynebacterium casei LMG S-19264T (=DSM 44701T), isolated from a smear-ripened cheese.</title>
        <authorList>
            <consortium name="US DOE Joint Genome Institute (JGI-PGF)"/>
            <person name="Walter F."/>
            <person name="Albersmeier A."/>
            <person name="Kalinowski J."/>
            <person name="Ruckert C."/>
        </authorList>
    </citation>
    <scope>NUCLEOTIDE SEQUENCE</scope>
    <source>
        <strain evidence="7">CGMCC 1.10859</strain>
    </source>
</reference>
<evidence type="ECO:0000256" key="4">
    <source>
        <dbReference type="ARBA" id="ARBA00022989"/>
    </source>
</evidence>
<dbReference type="PANTHER" id="PTHR30482:SF10">
    <property type="entry name" value="HIGH-AFFINITY BRANCHED-CHAIN AMINO ACID TRANSPORT PROTEIN BRAE"/>
    <property type="match status" value="1"/>
</dbReference>
<evidence type="ECO:0000256" key="2">
    <source>
        <dbReference type="ARBA" id="ARBA00022475"/>
    </source>
</evidence>
<evidence type="ECO:0000313" key="8">
    <source>
        <dbReference type="EMBL" id="SDX21996.1"/>
    </source>
</evidence>
<dbReference type="PANTHER" id="PTHR30482">
    <property type="entry name" value="HIGH-AFFINITY BRANCHED-CHAIN AMINO ACID TRANSPORT SYSTEM PERMEASE"/>
    <property type="match status" value="1"/>
</dbReference>
<gene>
    <name evidence="7" type="ORF">GCM10008024_25660</name>
    <name evidence="8" type="ORF">SAMN05444006_1124</name>
</gene>
<comment type="subcellular location">
    <subcellularLocation>
        <location evidence="1">Cell membrane</location>
        <topology evidence="1">Multi-pass membrane protein</topology>
    </subcellularLocation>
</comment>
<dbReference type="Proteomes" id="UP000634647">
    <property type="component" value="Unassembled WGS sequence"/>
</dbReference>
<keyword evidence="9" id="KW-1185">Reference proteome</keyword>
<dbReference type="InterPro" id="IPR001851">
    <property type="entry name" value="ABC_transp_permease"/>
</dbReference>
<protein>
    <submittedName>
        <fullName evidence="7">Amino acid ABC transporter permease</fullName>
    </submittedName>
    <submittedName>
        <fullName evidence="8">Amino acid/amide ABC transporter membrane protein 2, HAAT family</fullName>
    </submittedName>
</protein>
<evidence type="ECO:0000256" key="1">
    <source>
        <dbReference type="ARBA" id="ARBA00004651"/>
    </source>
</evidence>
<feature type="transmembrane region" description="Helical" evidence="6">
    <location>
        <begin position="109"/>
        <end position="126"/>
    </location>
</feature>
<dbReference type="AlphaFoldDB" id="A0AAN4USC5"/>
<accession>A0AAN4USC5</accession>
<evidence type="ECO:0000256" key="3">
    <source>
        <dbReference type="ARBA" id="ARBA00022692"/>
    </source>
</evidence>
<evidence type="ECO:0000313" key="10">
    <source>
        <dbReference type="Proteomes" id="UP000634647"/>
    </source>
</evidence>
<dbReference type="GO" id="GO:0005886">
    <property type="term" value="C:plasma membrane"/>
    <property type="evidence" value="ECO:0007669"/>
    <property type="project" value="UniProtKB-SubCell"/>
</dbReference>
<dbReference type="CDD" id="cd06581">
    <property type="entry name" value="TM_PBP1_LivM_like"/>
    <property type="match status" value="1"/>
</dbReference>
<dbReference type="InterPro" id="IPR043428">
    <property type="entry name" value="LivM-like"/>
</dbReference>
<keyword evidence="4 6" id="KW-1133">Transmembrane helix</keyword>
<dbReference type="EMBL" id="FNOB01000012">
    <property type="protein sequence ID" value="SDX21996.1"/>
    <property type="molecule type" value="Genomic_DNA"/>
</dbReference>